<gene>
    <name evidence="7" type="ORF">SAMN04488055_1876</name>
</gene>
<evidence type="ECO:0000259" key="5">
    <source>
        <dbReference type="Pfam" id="PF04542"/>
    </source>
</evidence>
<dbReference type="InterPro" id="IPR013325">
    <property type="entry name" value="RNA_pol_sigma_r2"/>
</dbReference>
<dbReference type="InterPro" id="IPR013249">
    <property type="entry name" value="RNA_pol_sigma70_r4_t2"/>
</dbReference>
<dbReference type="GO" id="GO:0006352">
    <property type="term" value="P:DNA-templated transcription initiation"/>
    <property type="evidence" value="ECO:0007669"/>
    <property type="project" value="InterPro"/>
</dbReference>
<dbReference type="Pfam" id="PF08281">
    <property type="entry name" value="Sigma70_r4_2"/>
    <property type="match status" value="1"/>
</dbReference>
<dbReference type="OrthoDB" id="799938at2"/>
<dbReference type="RefSeq" id="WP_074238981.1">
    <property type="nucleotide sequence ID" value="NZ_FSRA01000001.1"/>
</dbReference>
<dbReference type="GO" id="GO:0003677">
    <property type="term" value="F:DNA binding"/>
    <property type="evidence" value="ECO:0007669"/>
    <property type="project" value="InterPro"/>
</dbReference>
<proteinExistence type="inferred from homology"/>
<protein>
    <submittedName>
        <fullName evidence="7">RNA polymerase sigma-70 factor, ECF subfamily</fullName>
    </submittedName>
</protein>
<reference evidence="7 8" key="1">
    <citation type="submission" date="2016-11" db="EMBL/GenBank/DDBJ databases">
        <authorList>
            <person name="Jaros S."/>
            <person name="Januszkiewicz K."/>
            <person name="Wedrychowicz H."/>
        </authorList>
    </citation>
    <scope>NUCLEOTIDE SEQUENCE [LARGE SCALE GENOMIC DNA]</scope>
    <source>
        <strain evidence="7 8">DSM 24787</strain>
    </source>
</reference>
<sequence>MLSGPANSEHINESSLLKKASAGDRIAFSTLYTYYFPRLYRFVFFINQSREDTEEIIQDVFLKIWDKKESLPRIRSFEDYLFRMAKNKLFDLAKKNKAKVQMIHRLMPLQMQAGSDATDEVTFKEYHRVAMEAITHLPERKRTVFLMSVEEDMSLDEIASELKISRSAVKKHLYAAVRTIKEHLRLHAEWTVGMIILLLF</sequence>
<evidence type="ECO:0000259" key="6">
    <source>
        <dbReference type="Pfam" id="PF08281"/>
    </source>
</evidence>
<dbReference type="InterPro" id="IPR014284">
    <property type="entry name" value="RNA_pol_sigma-70_dom"/>
</dbReference>
<keyword evidence="3" id="KW-0731">Sigma factor</keyword>
<keyword evidence="4" id="KW-0804">Transcription</keyword>
<dbReference type="AlphaFoldDB" id="A0A1N6EWN6"/>
<dbReference type="GO" id="GO:0016987">
    <property type="term" value="F:sigma factor activity"/>
    <property type="evidence" value="ECO:0007669"/>
    <property type="project" value="UniProtKB-KW"/>
</dbReference>
<dbReference type="InterPro" id="IPR007627">
    <property type="entry name" value="RNA_pol_sigma70_r2"/>
</dbReference>
<organism evidence="7 8">
    <name type="scientific">Chitinophaga niabensis</name>
    <dbReference type="NCBI Taxonomy" id="536979"/>
    <lineage>
        <taxon>Bacteria</taxon>
        <taxon>Pseudomonadati</taxon>
        <taxon>Bacteroidota</taxon>
        <taxon>Chitinophagia</taxon>
        <taxon>Chitinophagales</taxon>
        <taxon>Chitinophagaceae</taxon>
        <taxon>Chitinophaga</taxon>
    </lineage>
</organism>
<evidence type="ECO:0000256" key="4">
    <source>
        <dbReference type="ARBA" id="ARBA00023163"/>
    </source>
</evidence>
<dbReference type="Proteomes" id="UP000185003">
    <property type="component" value="Unassembled WGS sequence"/>
</dbReference>
<comment type="similarity">
    <text evidence="1">Belongs to the sigma-70 factor family. ECF subfamily.</text>
</comment>
<dbReference type="InterPro" id="IPR014327">
    <property type="entry name" value="RNA_pol_sigma70_bacteroid"/>
</dbReference>
<keyword evidence="2" id="KW-0805">Transcription regulation</keyword>
<dbReference type="NCBIfam" id="TIGR02937">
    <property type="entry name" value="sigma70-ECF"/>
    <property type="match status" value="1"/>
</dbReference>
<dbReference type="EMBL" id="FSRA01000001">
    <property type="protein sequence ID" value="SIN87438.1"/>
    <property type="molecule type" value="Genomic_DNA"/>
</dbReference>
<evidence type="ECO:0000313" key="7">
    <source>
        <dbReference type="EMBL" id="SIN87438.1"/>
    </source>
</evidence>
<dbReference type="InterPro" id="IPR036388">
    <property type="entry name" value="WH-like_DNA-bd_sf"/>
</dbReference>
<keyword evidence="8" id="KW-1185">Reference proteome</keyword>
<dbReference type="SUPFAM" id="SSF88946">
    <property type="entry name" value="Sigma2 domain of RNA polymerase sigma factors"/>
    <property type="match status" value="1"/>
</dbReference>
<feature type="domain" description="RNA polymerase sigma-70 region 2" evidence="5">
    <location>
        <begin position="31"/>
        <end position="97"/>
    </location>
</feature>
<dbReference type="CDD" id="cd06171">
    <property type="entry name" value="Sigma70_r4"/>
    <property type="match status" value="1"/>
</dbReference>
<dbReference type="InterPro" id="IPR039425">
    <property type="entry name" value="RNA_pol_sigma-70-like"/>
</dbReference>
<evidence type="ECO:0000256" key="2">
    <source>
        <dbReference type="ARBA" id="ARBA00023015"/>
    </source>
</evidence>
<dbReference type="NCBIfam" id="TIGR02985">
    <property type="entry name" value="Sig70_bacteroi1"/>
    <property type="match status" value="1"/>
</dbReference>
<accession>A0A1N6EWN6</accession>
<name>A0A1N6EWN6_9BACT</name>
<dbReference type="Gene3D" id="1.10.10.10">
    <property type="entry name" value="Winged helix-like DNA-binding domain superfamily/Winged helix DNA-binding domain"/>
    <property type="match status" value="1"/>
</dbReference>
<dbReference type="InterPro" id="IPR013324">
    <property type="entry name" value="RNA_pol_sigma_r3/r4-like"/>
</dbReference>
<evidence type="ECO:0000256" key="3">
    <source>
        <dbReference type="ARBA" id="ARBA00023082"/>
    </source>
</evidence>
<feature type="domain" description="RNA polymerase sigma factor 70 region 4 type 2" evidence="6">
    <location>
        <begin position="130"/>
        <end position="179"/>
    </location>
</feature>
<dbReference type="Gene3D" id="1.10.1740.10">
    <property type="match status" value="1"/>
</dbReference>
<evidence type="ECO:0000313" key="8">
    <source>
        <dbReference type="Proteomes" id="UP000185003"/>
    </source>
</evidence>
<dbReference type="Pfam" id="PF04542">
    <property type="entry name" value="Sigma70_r2"/>
    <property type="match status" value="1"/>
</dbReference>
<dbReference type="PANTHER" id="PTHR43133:SF46">
    <property type="entry name" value="RNA POLYMERASE SIGMA-70 FACTOR ECF SUBFAMILY"/>
    <property type="match status" value="1"/>
</dbReference>
<dbReference type="PANTHER" id="PTHR43133">
    <property type="entry name" value="RNA POLYMERASE ECF-TYPE SIGMA FACTO"/>
    <property type="match status" value="1"/>
</dbReference>
<evidence type="ECO:0000256" key="1">
    <source>
        <dbReference type="ARBA" id="ARBA00010641"/>
    </source>
</evidence>
<dbReference type="STRING" id="536979.SAMN04488055_1876"/>
<dbReference type="SUPFAM" id="SSF88659">
    <property type="entry name" value="Sigma3 and sigma4 domains of RNA polymerase sigma factors"/>
    <property type="match status" value="1"/>
</dbReference>